<dbReference type="AlphaFoldDB" id="A0AAQ3RHP2"/>
<dbReference type="EMBL" id="CP144691">
    <property type="protein sequence ID" value="WVY94406.1"/>
    <property type="molecule type" value="Genomic_DNA"/>
</dbReference>
<reference evidence="1 2" key="1">
    <citation type="journal article" date="2023" name="Life. Sci Alliance">
        <title>Evolutionary insights into 3D genome organization and epigenetic landscape of Vigna mungo.</title>
        <authorList>
            <person name="Junaid A."/>
            <person name="Singh B."/>
            <person name="Bhatia S."/>
        </authorList>
    </citation>
    <scope>NUCLEOTIDE SEQUENCE [LARGE SCALE GENOMIC DNA]</scope>
    <source>
        <strain evidence="1">Urdbean</strain>
    </source>
</reference>
<dbReference type="Proteomes" id="UP001374535">
    <property type="component" value="Chromosome 10"/>
</dbReference>
<proteinExistence type="predicted"/>
<sequence length="175" mass="20244">MPFFVLRSIRDSAPQNLFHKQDSSFLLPHFPIQGNHLLNHAKTRPQTNTIHVHEQVNHITHTMLLLNQSLHPTAHDGNHELHGLLVHPVLLPQPIKHLQCTPRVPPILREIHQHELQFPCRQPVIHLLKNIRGLPSHPLKLLNCLEEPFSHFILLIIAGHKLVQFHRLQSPKTPH</sequence>
<gene>
    <name evidence="1" type="ORF">V8G54_033494</name>
</gene>
<keyword evidence="2" id="KW-1185">Reference proteome</keyword>
<accession>A0AAQ3RHP2</accession>
<name>A0AAQ3RHP2_VIGMU</name>
<protein>
    <submittedName>
        <fullName evidence="1">Uncharacterized protein</fullName>
    </submittedName>
</protein>
<evidence type="ECO:0000313" key="1">
    <source>
        <dbReference type="EMBL" id="WVY94406.1"/>
    </source>
</evidence>
<evidence type="ECO:0000313" key="2">
    <source>
        <dbReference type="Proteomes" id="UP001374535"/>
    </source>
</evidence>
<organism evidence="1 2">
    <name type="scientific">Vigna mungo</name>
    <name type="common">Black gram</name>
    <name type="synonym">Phaseolus mungo</name>
    <dbReference type="NCBI Taxonomy" id="3915"/>
    <lineage>
        <taxon>Eukaryota</taxon>
        <taxon>Viridiplantae</taxon>
        <taxon>Streptophyta</taxon>
        <taxon>Embryophyta</taxon>
        <taxon>Tracheophyta</taxon>
        <taxon>Spermatophyta</taxon>
        <taxon>Magnoliopsida</taxon>
        <taxon>eudicotyledons</taxon>
        <taxon>Gunneridae</taxon>
        <taxon>Pentapetalae</taxon>
        <taxon>rosids</taxon>
        <taxon>fabids</taxon>
        <taxon>Fabales</taxon>
        <taxon>Fabaceae</taxon>
        <taxon>Papilionoideae</taxon>
        <taxon>50 kb inversion clade</taxon>
        <taxon>NPAAA clade</taxon>
        <taxon>indigoferoid/millettioid clade</taxon>
        <taxon>Phaseoleae</taxon>
        <taxon>Vigna</taxon>
    </lineage>
</organism>